<name>A0AA86UGE0_9EUKA</name>
<evidence type="ECO:0000313" key="2">
    <source>
        <dbReference type="EMBL" id="CAL6011276.1"/>
    </source>
</evidence>
<dbReference type="Proteomes" id="UP001642409">
    <property type="component" value="Unassembled WGS sequence"/>
</dbReference>
<dbReference type="EMBL" id="CAXDID020000063">
    <property type="protein sequence ID" value="CAL6011276.1"/>
    <property type="molecule type" value="Genomic_DNA"/>
</dbReference>
<reference evidence="2 3" key="2">
    <citation type="submission" date="2024-07" db="EMBL/GenBank/DDBJ databases">
        <authorList>
            <person name="Akdeniz Z."/>
        </authorList>
    </citation>
    <scope>NUCLEOTIDE SEQUENCE [LARGE SCALE GENOMIC DNA]</scope>
</reference>
<gene>
    <name evidence="2" type="ORF">HINF_LOCUS22654</name>
    <name evidence="1" type="ORF">HINF_LOCUS27108</name>
</gene>
<reference evidence="1" key="1">
    <citation type="submission" date="2023-06" db="EMBL/GenBank/DDBJ databases">
        <authorList>
            <person name="Kurt Z."/>
        </authorList>
    </citation>
    <scope>NUCLEOTIDE SEQUENCE</scope>
</reference>
<keyword evidence="3" id="KW-1185">Reference proteome</keyword>
<sequence>MCLQRLFQRKTLYLQQRSLEINAEAQYKDCQKQVSRDGPHSAFQLLLYCLVARCTLVGYHHRFVCVPDFTIQTFVTQSVANQLADYILLVLLSRFILITLQNANVARYEITWWIVPDADYYVTIFN</sequence>
<dbReference type="EMBL" id="CATOUU010000664">
    <property type="protein sequence ID" value="CAI9939463.1"/>
    <property type="molecule type" value="Genomic_DNA"/>
</dbReference>
<dbReference type="AlphaFoldDB" id="A0AA86UGE0"/>
<evidence type="ECO:0000313" key="3">
    <source>
        <dbReference type="Proteomes" id="UP001642409"/>
    </source>
</evidence>
<proteinExistence type="predicted"/>
<evidence type="ECO:0000313" key="1">
    <source>
        <dbReference type="EMBL" id="CAI9939463.1"/>
    </source>
</evidence>
<protein>
    <submittedName>
        <fullName evidence="2">Hypothetical_protein</fullName>
    </submittedName>
</protein>
<comment type="caution">
    <text evidence="1">The sequence shown here is derived from an EMBL/GenBank/DDBJ whole genome shotgun (WGS) entry which is preliminary data.</text>
</comment>
<accession>A0AA86UGE0</accession>
<organism evidence="1">
    <name type="scientific">Hexamita inflata</name>
    <dbReference type="NCBI Taxonomy" id="28002"/>
    <lineage>
        <taxon>Eukaryota</taxon>
        <taxon>Metamonada</taxon>
        <taxon>Diplomonadida</taxon>
        <taxon>Hexamitidae</taxon>
        <taxon>Hexamitinae</taxon>
        <taxon>Hexamita</taxon>
    </lineage>
</organism>